<proteinExistence type="predicted"/>
<feature type="compositionally biased region" description="Pro residues" evidence="1">
    <location>
        <begin position="99"/>
        <end position="109"/>
    </location>
</feature>
<comment type="caution">
    <text evidence="2">The sequence shown here is derived from an EMBL/GenBank/DDBJ whole genome shotgun (WGS) entry which is preliminary data.</text>
</comment>
<dbReference type="AlphaFoldDB" id="A0AAN7TCP2"/>
<feature type="compositionally biased region" description="Low complexity" evidence="1">
    <location>
        <begin position="89"/>
        <end position="98"/>
    </location>
</feature>
<dbReference type="InterPro" id="IPR013226">
    <property type="entry name" value="Pal1"/>
</dbReference>
<feature type="region of interest" description="Disordered" evidence="1">
    <location>
        <begin position="1"/>
        <end position="204"/>
    </location>
</feature>
<evidence type="ECO:0000313" key="2">
    <source>
        <dbReference type="EMBL" id="KAK5110073.1"/>
    </source>
</evidence>
<accession>A0AAN7TCP2</accession>
<reference evidence="2" key="1">
    <citation type="submission" date="2023-08" db="EMBL/GenBank/DDBJ databases">
        <title>Black Yeasts Isolated from many extreme environments.</title>
        <authorList>
            <person name="Coleine C."/>
            <person name="Stajich J.E."/>
            <person name="Selbmann L."/>
        </authorList>
    </citation>
    <scope>NUCLEOTIDE SEQUENCE</scope>
    <source>
        <strain evidence="2">CCFEE 5401</strain>
    </source>
</reference>
<dbReference type="Pfam" id="PF08316">
    <property type="entry name" value="Pal1"/>
    <property type="match status" value="1"/>
</dbReference>
<evidence type="ECO:0008006" key="4">
    <source>
        <dbReference type="Google" id="ProtNLM"/>
    </source>
</evidence>
<feature type="compositionally biased region" description="Polar residues" evidence="1">
    <location>
        <begin position="12"/>
        <end position="30"/>
    </location>
</feature>
<dbReference type="GO" id="GO:0005737">
    <property type="term" value="C:cytoplasm"/>
    <property type="evidence" value="ECO:0007669"/>
    <property type="project" value="TreeGrafter"/>
</dbReference>
<feature type="compositionally biased region" description="Basic and acidic residues" evidence="1">
    <location>
        <begin position="147"/>
        <end position="193"/>
    </location>
</feature>
<organism evidence="2 3">
    <name type="scientific">Meristemomyces frigidus</name>
    <dbReference type="NCBI Taxonomy" id="1508187"/>
    <lineage>
        <taxon>Eukaryota</taxon>
        <taxon>Fungi</taxon>
        <taxon>Dikarya</taxon>
        <taxon>Ascomycota</taxon>
        <taxon>Pezizomycotina</taxon>
        <taxon>Dothideomycetes</taxon>
        <taxon>Dothideomycetidae</taxon>
        <taxon>Mycosphaerellales</taxon>
        <taxon>Teratosphaeriaceae</taxon>
        <taxon>Meristemomyces</taxon>
    </lineage>
</organism>
<dbReference type="Proteomes" id="UP001310890">
    <property type="component" value="Unassembled WGS sequence"/>
</dbReference>
<gene>
    <name evidence="2" type="ORF">LTR62_006318</name>
</gene>
<feature type="region of interest" description="Disordered" evidence="1">
    <location>
        <begin position="322"/>
        <end position="413"/>
    </location>
</feature>
<protein>
    <recommendedName>
        <fullName evidence="4">Pal1 cell morphology protein</fullName>
    </recommendedName>
</protein>
<evidence type="ECO:0000313" key="3">
    <source>
        <dbReference type="Proteomes" id="UP001310890"/>
    </source>
</evidence>
<dbReference type="PANTHER" id="PTHR28307:SF2">
    <property type="entry name" value="PROTEIN PAL1"/>
    <property type="match status" value="1"/>
</dbReference>
<dbReference type="PANTHER" id="PTHR28307">
    <property type="entry name" value="PROTEIN PAL1"/>
    <property type="match status" value="1"/>
</dbReference>
<feature type="compositionally biased region" description="Basic residues" evidence="1">
    <location>
        <begin position="489"/>
        <end position="504"/>
    </location>
</feature>
<dbReference type="EMBL" id="JAVRRL010000054">
    <property type="protein sequence ID" value="KAK5110073.1"/>
    <property type="molecule type" value="Genomic_DNA"/>
</dbReference>
<sequence>MAAIPATRNTDRQPSPNTLQPTNLASNNPFRNRATSPAPGPPTAQPTGNMRTTNNPFLDDSEVAPRSGVNGASGLTEDIFKDLSLLDRPAGNVAAPNKNGPPPPRPRGPPASEASRDRRAPLPRGPPSPGKRDQKARPRGMSESSVIDEKERRDRREREPIQRPERTESEERRRRERRKEREERHRREKEKIRNGTKPAKRSQGLDIIDKLDVTGIYGQGLFHHDGPFDACNPHRNAKGGRRPAPMQAFPEGSANMALGGAGPLRSRIDLDKFHGRGDEGFSDYAVTRKTDTAIISSVHGVEPVHGDETDGLGTSTFLEGAPASRAALQRRESEDPQMDAGATGAGSGLTRKKSLVQRFRGMSNSRRGGTTAGLRSPEARYNNDVFDGSPPTYTSTTANGRNLSQSAGGPSRAIYTRENEINPFDNDYDSAFEKKGAQIREQQLEEPSRGLVRSVTADSGAVRGSSSNEEERGVQQSSGGGGGFLSRMKSLKGGRRMRVERRET</sequence>
<evidence type="ECO:0000256" key="1">
    <source>
        <dbReference type="SAM" id="MobiDB-lite"/>
    </source>
</evidence>
<feature type="region of interest" description="Disordered" evidence="1">
    <location>
        <begin position="441"/>
        <end position="504"/>
    </location>
</feature>
<name>A0AAN7TCP2_9PEZI</name>
<feature type="compositionally biased region" description="Polar residues" evidence="1">
    <location>
        <begin position="391"/>
        <end position="408"/>
    </location>
</feature>